<evidence type="ECO:0000313" key="3">
    <source>
        <dbReference type="Proteomes" id="UP000669179"/>
    </source>
</evidence>
<dbReference type="Proteomes" id="UP000669179">
    <property type="component" value="Unassembled WGS sequence"/>
</dbReference>
<sequence>MSDENWQRRVDDLWDVFDRHEPADFLKKMEALVSERPEGDPLAAFELASANDSIGTEGQAEPLYRVALAGGLPAAKRRRATIQLASTVRNLGQIEESIALLSAEREAGSDELDDAVDAFLALALADAGREREGLSLALGALSRHLPRYNRSLANYARMLNDEDDA</sequence>
<dbReference type="InterPro" id="IPR041656">
    <property type="entry name" value="TPR_5"/>
</dbReference>
<name>A0A939P8W8_9ACTN</name>
<reference evidence="2" key="1">
    <citation type="submission" date="2021-03" db="EMBL/GenBank/DDBJ databases">
        <authorList>
            <person name="Kanchanasin P."/>
            <person name="Saeng-In P."/>
            <person name="Phongsopitanun W."/>
            <person name="Yuki M."/>
            <person name="Kudo T."/>
            <person name="Ohkuma M."/>
            <person name="Tanasupawat S."/>
        </authorList>
    </citation>
    <scope>NUCLEOTIDE SEQUENCE</scope>
    <source>
        <strain evidence="2">GKU 128</strain>
    </source>
</reference>
<accession>A0A939P8W8</accession>
<dbReference type="Pfam" id="PF12688">
    <property type="entry name" value="TPR_5"/>
    <property type="match status" value="1"/>
</dbReference>
<evidence type="ECO:0000313" key="2">
    <source>
        <dbReference type="EMBL" id="MBO2447960.1"/>
    </source>
</evidence>
<dbReference type="RefSeq" id="WP_208255633.1">
    <property type="nucleotide sequence ID" value="NZ_JAGEOJ010000005.1"/>
</dbReference>
<dbReference type="EMBL" id="JAGEOJ010000005">
    <property type="protein sequence ID" value="MBO2447960.1"/>
    <property type="molecule type" value="Genomic_DNA"/>
</dbReference>
<comment type="caution">
    <text evidence="2">The sequence shown here is derived from an EMBL/GenBank/DDBJ whole genome shotgun (WGS) entry which is preliminary data.</text>
</comment>
<gene>
    <name evidence="2" type="ORF">J4573_12725</name>
</gene>
<proteinExistence type="predicted"/>
<protein>
    <submittedName>
        <fullName evidence="2">Tetratricopeptide repeat protein</fullName>
    </submittedName>
</protein>
<dbReference type="AlphaFoldDB" id="A0A939P8W8"/>
<organism evidence="2 3">
    <name type="scientific">Actinomadura barringtoniae</name>
    <dbReference type="NCBI Taxonomy" id="1427535"/>
    <lineage>
        <taxon>Bacteria</taxon>
        <taxon>Bacillati</taxon>
        <taxon>Actinomycetota</taxon>
        <taxon>Actinomycetes</taxon>
        <taxon>Streptosporangiales</taxon>
        <taxon>Thermomonosporaceae</taxon>
        <taxon>Actinomadura</taxon>
    </lineage>
</organism>
<keyword evidence="3" id="KW-1185">Reference proteome</keyword>
<evidence type="ECO:0000259" key="1">
    <source>
        <dbReference type="Pfam" id="PF12688"/>
    </source>
</evidence>
<dbReference type="Gene3D" id="1.25.40.10">
    <property type="entry name" value="Tetratricopeptide repeat domain"/>
    <property type="match status" value="1"/>
</dbReference>
<feature type="domain" description="Tetratrico peptide repeat group 5" evidence="1">
    <location>
        <begin position="41"/>
        <end position="159"/>
    </location>
</feature>
<dbReference type="InterPro" id="IPR011990">
    <property type="entry name" value="TPR-like_helical_dom_sf"/>
</dbReference>